<keyword evidence="6" id="KW-1185">Reference proteome</keyword>
<dbReference type="InterPro" id="IPR029047">
    <property type="entry name" value="HSP70_peptide-bd_sf"/>
</dbReference>
<gene>
    <name evidence="5" type="ORF">R5R33_11655</name>
</gene>
<evidence type="ECO:0000256" key="3">
    <source>
        <dbReference type="ARBA" id="ARBA00022840"/>
    </source>
</evidence>
<proteinExistence type="inferred from homology"/>
<keyword evidence="2 4" id="KW-0547">Nucleotide-binding</keyword>
<dbReference type="RefSeq" id="WP_318952875.1">
    <property type="nucleotide sequence ID" value="NZ_CP137555.1"/>
</dbReference>
<dbReference type="SUPFAM" id="SSF100920">
    <property type="entry name" value="Heat shock protein 70kD (HSP70), peptide-binding domain"/>
    <property type="match status" value="1"/>
</dbReference>
<dbReference type="AlphaFoldDB" id="A0AAU0MWH0"/>
<evidence type="ECO:0000313" key="6">
    <source>
        <dbReference type="Proteomes" id="UP001302477"/>
    </source>
</evidence>
<sequence>MTILAIDLGTTNSACAIWRDNEAVVIPNKLGELLTPSVIGIDGSGEILVGRAAKERLITCPDDTVAVFKRLMGTSHKVVIGRQTFTAVELSSLVIKSLKEDAEAFLGEPIEQAVISVPAYFNDNQRYATKKAGELAGLNVNRLINEPTAAAMAYGLHEKKEGTFVIVDLGGGTLDVTVLEFFEGVMQVHASSGDNFLGGEDFVEAMVEAVLKLVECKASELTSAEKHQLHMKMETAKRRISSAPQKIEFSVAGTSKTATVDSDWFNRAMTPLLVRLQRPVENAMRDAGISPQQIDEVVLVGGSTKLAAVRSAVGKIFRRLPACTIDPDFAVVRGGAVQAGLMEKNAALDDMVLTDVCPFTLGIDSTTTVNGQLVPTYTPIIERNATVPVSRVERFSTVNDNQTKIAVKVYQGEHRQTSKNVFLGSLDVAVPSNKGGEESIDVRFSYDMNGILDVDVTVISTGRKYNKVIKNSPASLSEEEFRNSLNRLEKLKFHPRDSEKNRALLAWGERIYESSLGDERNAIGQLIAGFEAVLDRQNEVEIAKARNEFELRLQQLDLEEWV</sequence>
<evidence type="ECO:0000256" key="1">
    <source>
        <dbReference type="ARBA" id="ARBA00007381"/>
    </source>
</evidence>
<dbReference type="PRINTS" id="PR00301">
    <property type="entry name" value="HEATSHOCK70"/>
</dbReference>
<dbReference type="Gene3D" id="2.60.34.10">
    <property type="entry name" value="Substrate Binding Domain Of DNAk, Chain A, domain 1"/>
    <property type="match status" value="1"/>
</dbReference>
<dbReference type="SUPFAM" id="SSF53067">
    <property type="entry name" value="Actin-like ATPase domain"/>
    <property type="match status" value="2"/>
</dbReference>
<dbReference type="GO" id="GO:0140662">
    <property type="term" value="F:ATP-dependent protein folding chaperone"/>
    <property type="evidence" value="ECO:0007669"/>
    <property type="project" value="InterPro"/>
</dbReference>
<evidence type="ECO:0000313" key="5">
    <source>
        <dbReference type="EMBL" id="WOX04396.1"/>
    </source>
</evidence>
<dbReference type="InterPro" id="IPR013126">
    <property type="entry name" value="Hsp_70_fam"/>
</dbReference>
<comment type="similarity">
    <text evidence="1 4">Belongs to the heat shock protein 70 family.</text>
</comment>
<name>A0AAU0MWH0_9GAMM</name>
<dbReference type="Gene3D" id="3.90.640.10">
    <property type="entry name" value="Actin, Chain A, domain 4"/>
    <property type="match status" value="1"/>
</dbReference>
<accession>A0AAU0MWH0</accession>
<protein>
    <submittedName>
        <fullName evidence="5">Molecular chaperone HscC</fullName>
    </submittedName>
</protein>
<dbReference type="InterPro" id="IPR043129">
    <property type="entry name" value="ATPase_NBD"/>
</dbReference>
<dbReference type="PANTHER" id="PTHR19375">
    <property type="entry name" value="HEAT SHOCK PROTEIN 70KDA"/>
    <property type="match status" value="1"/>
</dbReference>
<dbReference type="PROSITE" id="PS00297">
    <property type="entry name" value="HSP70_1"/>
    <property type="match status" value="1"/>
</dbReference>
<dbReference type="EMBL" id="CP137555">
    <property type="protein sequence ID" value="WOX04396.1"/>
    <property type="molecule type" value="Genomic_DNA"/>
</dbReference>
<dbReference type="FunFam" id="3.30.420.40:FF:000144">
    <property type="entry name" value="Molecular chaperone HscC"/>
    <property type="match status" value="1"/>
</dbReference>
<evidence type="ECO:0000256" key="4">
    <source>
        <dbReference type="RuleBase" id="RU003322"/>
    </source>
</evidence>
<dbReference type="GO" id="GO:0005524">
    <property type="term" value="F:ATP binding"/>
    <property type="evidence" value="ECO:0007669"/>
    <property type="project" value="UniProtKB-KW"/>
</dbReference>
<organism evidence="5 6">
    <name type="scientific">Microbulbifer pacificus</name>
    <dbReference type="NCBI Taxonomy" id="407164"/>
    <lineage>
        <taxon>Bacteria</taxon>
        <taxon>Pseudomonadati</taxon>
        <taxon>Pseudomonadota</taxon>
        <taxon>Gammaproteobacteria</taxon>
        <taxon>Cellvibrionales</taxon>
        <taxon>Microbulbiferaceae</taxon>
        <taxon>Microbulbifer</taxon>
    </lineage>
</organism>
<keyword evidence="3 4" id="KW-0067">ATP-binding</keyword>
<evidence type="ECO:0000256" key="2">
    <source>
        <dbReference type="ARBA" id="ARBA00022741"/>
    </source>
</evidence>
<dbReference type="PROSITE" id="PS00329">
    <property type="entry name" value="HSP70_2"/>
    <property type="match status" value="1"/>
</dbReference>
<dbReference type="InterPro" id="IPR018181">
    <property type="entry name" value="Heat_shock_70_CS"/>
</dbReference>
<dbReference type="Proteomes" id="UP001302477">
    <property type="component" value="Chromosome"/>
</dbReference>
<dbReference type="Gene3D" id="3.30.420.40">
    <property type="match status" value="2"/>
</dbReference>
<reference evidence="5 6" key="1">
    <citation type="submission" date="2023-10" db="EMBL/GenBank/DDBJ databases">
        <title>Description of Microbulbifer bruguierae sp. nov., isolated from the sediments of mangrove plant Bruguiera sexangula and comparative genomic analyses of the genus Microbulbifer.</title>
        <authorList>
            <person name="Long M."/>
        </authorList>
    </citation>
    <scope>NUCLEOTIDE SEQUENCE [LARGE SCALE GENOMIC DNA]</scope>
    <source>
        <strain evidence="5 6">SPO729</strain>
    </source>
</reference>
<dbReference type="KEGG" id="mpaf:R5R33_11655"/>
<dbReference type="Pfam" id="PF00012">
    <property type="entry name" value="HSP70"/>
    <property type="match status" value="2"/>
</dbReference>